<evidence type="ECO:0000313" key="2">
    <source>
        <dbReference type="Proteomes" id="UP000246464"/>
    </source>
</evidence>
<sequence>MIAVNRQYLHNRQHHGQRTGIVSTTVSFNTAPSYMGDEVLLFPNSEPLALGPVPSKQYPHRLMNSKFIFQVKVLVMAPHVVH</sequence>
<dbReference type="EMBL" id="CP026249">
    <property type="protein sequence ID" value="AWP04925.1"/>
    <property type="molecule type" value="Genomic_DNA"/>
</dbReference>
<name>A0A2U9BLG8_SCOMX</name>
<reference evidence="1 2" key="1">
    <citation type="submission" date="2017-12" db="EMBL/GenBank/DDBJ databases">
        <title>Integrating genomic resources of turbot (Scophthalmus maximus) in depth evaluation of genetic and physical mapping variation across individuals.</title>
        <authorList>
            <person name="Martinez P."/>
        </authorList>
    </citation>
    <scope>NUCLEOTIDE SEQUENCE [LARGE SCALE GENOMIC DNA]</scope>
</reference>
<dbReference type="AlphaFoldDB" id="A0A2U9BLG8"/>
<proteinExistence type="predicted"/>
<protein>
    <submittedName>
        <fullName evidence="1">Uncharacterized protein</fullName>
    </submittedName>
</protein>
<keyword evidence="2" id="KW-1185">Reference proteome</keyword>
<gene>
    <name evidence="1" type="ORF">SMAX5B_006939</name>
</gene>
<evidence type="ECO:0000313" key="1">
    <source>
        <dbReference type="EMBL" id="AWP04925.1"/>
    </source>
</evidence>
<accession>A0A2U9BLG8</accession>
<dbReference type="Proteomes" id="UP000246464">
    <property type="component" value="Chromosome 7"/>
</dbReference>
<organism evidence="1 2">
    <name type="scientific">Scophthalmus maximus</name>
    <name type="common">Turbot</name>
    <name type="synonym">Psetta maxima</name>
    <dbReference type="NCBI Taxonomy" id="52904"/>
    <lineage>
        <taxon>Eukaryota</taxon>
        <taxon>Metazoa</taxon>
        <taxon>Chordata</taxon>
        <taxon>Craniata</taxon>
        <taxon>Vertebrata</taxon>
        <taxon>Euteleostomi</taxon>
        <taxon>Actinopterygii</taxon>
        <taxon>Neopterygii</taxon>
        <taxon>Teleostei</taxon>
        <taxon>Neoteleostei</taxon>
        <taxon>Acanthomorphata</taxon>
        <taxon>Carangaria</taxon>
        <taxon>Pleuronectiformes</taxon>
        <taxon>Pleuronectoidei</taxon>
        <taxon>Scophthalmidae</taxon>
        <taxon>Scophthalmus</taxon>
    </lineage>
</organism>